<dbReference type="GO" id="GO:0050357">
    <property type="term" value="F:tropinesterase activity"/>
    <property type="evidence" value="ECO:0007669"/>
    <property type="project" value="UniProtKB-EC"/>
</dbReference>
<name>A0A0F0LB86_9MICO</name>
<dbReference type="Pfam" id="PF00561">
    <property type="entry name" value="Abhydrolase_1"/>
    <property type="match status" value="1"/>
</dbReference>
<evidence type="ECO:0000313" key="3">
    <source>
        <dbReference type="EMBL" id="KJL28816.1"/>
    </source>
</evidence>
<keyword evidence="3" id="KW-0378">Hydrolase</keyword>
<protein>
    <submittedName>
        <fullName evidence="3">Tropinesterase</fullName>
        <ecNumber evidence="3">3.1.1.10</ecNumber>
    </submittedName>
</protein>
<dbReference type="OrthoDB" id="7958481at2"/>
<dbReference type="PANTHER" id="PTHR43433">
    <property type="entry name" value="HYDROLASE, ALPHA/BETA FOLD FAMILY PROTEIN"/>
    <property type="match status" value="1"/>
</dbReference>
<dbReference type="EMBL" id="JYIW01000025">
    <property type="protein sequence ID" value="KJL28816.1"/>
    <property type="molecule type" value="Genomic_DNA"/>
</dbReference>
<feature type="domain" description="AB hydrolase-1" evidence="2">
    <location>
        <begin position="24"/>
        <end position="255"/>
    </location>
</feature>
<dbReference type="InterPro" id="IPR000073">
    <property type="entry name" value="AB_hydrolase_1"/>
</dbReference>
<dbReference type="PRINTS" id="PR00111">
    <property type="entry name" value="ABHYDROLASE"/>
</dbReference>
<dbReference type="SUPFAM" id="SSF53474">
    <property type="entry name" value="alpha/beta-Hydrolases"/>
    <property type="match status" value="1"/>
</dbReference>
<comment type="caution">
    <text evidence="3">The sequence shown here is derived from an EMBL/GenBank/DDBJ whole genome shotgun (WGS) entry which is preliminary data.</text>
</comment>
<dbReference type="Gene3D" id="3.40.50.1820">
    <property type="entry name" value="alpha/beta hydrolase"/>
    <property type="match status" value="1"/>
</dbReference>
<feature type="compositionally biased region" description="Polar residues" evidence="1">
    <location>
        <begin position="280"/>
        <end position="292"/>
    </location>
</feature>
<reference evidence="3 4" key="1">
    <citation type="submission" date="2015-02" db="EMBL/GenBank/DDBJ databases">
        <title>Draft genome sequences of ten Microbacterium spp. with emphasis on heavy metal contaminated environments.</title>
        <authorList>
            <person name="Corretto E."/>
        </authorList>
    </citation>
    <scope>NUCLEOTIDE SEQUENCE [LARGE SCALE GENOMIC DNA]</scope>
    <source>
        <strain evidence="3 4">BEL4b</strain>
    </source>
</reference>
<evidence type="ECO:0000313" key="4">
    <source>
        <dbReference type="Proteomes" id="UP000033640"/>
    </source>
</evidence>
<proteinExistence type="predicted"/>
<dbReference type="AlphaFoldDB" id="A0A0F0LB86"/>
<evidence type="ECO:0000256" key="1">
    <source>
        <dbReference type="SAM" id="MobiDB-lite"/>
    </source>
</evidence>
<dbReference type="RefSeq" id="WP_052679087.1">
    <property type="nucleotide sequence ID" value="NZ_JYIW01000025.1"/>
</dbReference>
<dbReference type="InterPro" id="IPR029058">
    <property type="entry name" value="AB_hydrolase_fold"/>
</dbReference>
<evidence type="ECO:0000259" key="2">
    <source>
        <dbReference type="Pfam" id="PF00561"/>
    </source>
</evidence>
<dbReference type="EC" id="3.1.1.10" evidence="3"/>
<dbReference type="PANTHER" id="PTHR43433:SF5">
    <property type="entry name" value="AB HYDROLASE-1 DOMAIN-CONTAINING PROTEIN"/>
    <property type="match status" value="1"/>
</dbReference>
<dbReference type="InterPro" id="IPR050471">
    <property type="entry name" value="AB_hydrolase"/>
</dbReference>
<accession>A0A0F0LB86</accession>
<sequence>MPHITVANGTELFYDTFGHPSARPLLLIEGLTAQMIKWREEFCQLLVNAGFFVVRFDNRDVGLSQKFPSVTYSLDDMAEDTAGLLDALHLTRVHVVGQSMGGMISQLLAITRPELVASLSLIYTTASSRWLLPQAVDREILEDHEDLGREQAIQLFLDGELACSSDEDIYPRDHAWLRELAEASFDRDALKSGNARQASAVFRAGDRTESVRRITAPTLVLTGDADALIDPRASHELHALISTSRLEVVAGMGHELPQKAWPVIVETIAANAARALCDSPSRQHPSTTTSNNPRDHNSVLAPTTTE</sequence>
<dbReference type="PATRIC" id="fig|82380.11.peg.2333"/>
<dbReference type="Proteomes" id="UP000033640">
    <property type="component" value="Unassembled WGS sequence"/>
</dbReference>
<gene>
    <name evidence="3" type="ORF">RS83_02297</name>
</gene>
<feature type="region of interest" description="Disordered" evidence="1">
    <location>
        <begin position="278"/>
        <end position="306"/>
    </location>
</feature>
<organism evidence="3 4">
    <name type="scientific">Microbacterium oxydans</name>
    <dbReference type="NCBI Taxonomy" id="82380"/>
    <lineage>
        <taxon>Bacteria</taxon>
        <taxon>Bacillati</taxon>
        <taxon>Actinomycetota</taxon>
        <taxon>Actinomycetes</taxon>
        <taxon>Micrococcales</taxon>
        <taxon>Microbacteriaceae</taxon>
        <taxon>Microbacterium</taxon>
    </lineage>
</organism>